<dbReference type="Gene3D" id="1.20.5.400">
    <property type="match status" value="1"/>
</dbReference>
<keyword evidence="1" id="KW-0175">Coiled coil</keyword>
<comment type="caution">
    <text evidence="3">The sequence shown here is derived from an EMBL/GenBank/DDBJ whole genome shotgun (WGS) entry which is preliminary data.</text>
</comment>
<reference evidence="3 4" key="1">
    <citation type="submission" date="2019-01" db="EMBL/GenBank/DDBJ databases">
        <title>Draft Genome Sequencing of Zygosaccharomyces mellis Ca-7.</title>
        <authorList>
            <person name="Shiwa Y."/>
            <person name="Kanesaki Y."/>
            <person name="Ishige T."/>
            <person name="Mura K."/>
            <person name="Hori T."/>
            <person name="Tamura T."/>
        </authorList>
    </citation>
    <scope>NUCLEOTIDE SEQUENCE [LARGE SCALE GENOMIC DNA]</scope>
    <source>
        <strain evidence="3 4">Ca-7</strain>
    </source>
</reference>
<dbReference type="EMBL" id="BIMX01000009">
    <property type="protein sequence ID" value="GCE99336.1"/>
    <property type="molecule type" value="Genomic_DNA"/>
</dbReference>
<feature type="region of interest" description="Disordered" evidence="2">
    <location>
        <begin position="1"/>
        <end position="22"/>
    </location>
</feature>
<organism evidence="3 4">
    <name type="scientific">Zygosaccharomyces mellis</name>
    <dbReference type="NCBI Taxonomy" id="42258"/>
    <lineage>
        <taxon>Eukaryota</taxon>
        <taxon>Fungi</taxon>
        <taxon>Dikarya</taxon>
        <taxon>Ascomycota</taxon>
        <taxon>Saccharomycotina</taxon>
        <taxon>Saccharomycetes</taxon>
        <taxon>Saccharomycetales</taxon>
        <taxon>Saccharomycetaceae</taxon>
        <taxon>Zygosaccharomyces</taxon>
    </lineage>
</organism>
<evidence type="ECO:0000256" key="2">
    <source>
        <dbReference type="SAM" id="MobiDB-lite"/>
    </source>
</evidence>
<proteinExistence type="predicted"/>
<evidence type="ECO:0000313" key="3">
    <source>
        <dbReference type="EMBL" id="GCE99336.1"/>
    </source>
</evidence>
<dbReference type="Proteomes" id="UP000301737">
    <property type="component" value="Unassembled WGS sequence"/>
</dbReference>
<keyword evidence="4" id="KW-1185">Reference proteome</keyword>
<dbReference type="OrthoDB" id="10397274at2759"/>
<evidence type="ECO:0000256" key="1">
    <source>
        <dbReference type="SAM" id="Coils"/>
    </source>
</evidence>
<feature type="coiled-coil region" evidence="1">
    <location>
        <begin position="223"/>
        <end position="372"/>
    </location>
</feature>
<gene>
    <name evidence="3" type="ORF">ZYGM_003402</name>
</gene>
<accession>A0A4C2E7V5</accession>
<dbReference type="AlphaFoldDB" id="A0A4C2E7V5"/>
<protein>
    <submittedName>
        <fullName evidence="3">Uncharacterized protein</fullName>
    </submittedName>
</protein>
<name>A0A4C2E7V5_9SACH</name>
<sequence length="611" mass="71165">MDLSIDLGTRPPSVENSISQNESGGRLVEDAIDYFTCLEIGKIIEQKAIKAEKLNEETLPDEVIGQFSTLQVPKGNVKFGGEDIVIFNEDDSIEHVKRVNSSTHNDIKLRPILKNIQEYQADVKYVGADIHESSQQEGPFEVFRRCFALCNIPLSQLEDNDQFKTLKKLCEGIRKAFKAKDECYKYVRREEKRRYFKEIGRLKDFIQNLKEHNKSNFSETVLVNKLQEQDEGYKKEINDLTAQITSTTHENSALLSSNAELQTARNKLMEKLESVCLRSRQLENDQKEKIELAKQNMRLNSEYGKFNAEHERLTEKYRSLEQEYATVSRSNHELAAQVDSLTKNVHELTNGYRELKLAHDNFENLNRDLNSKILEESTKALEIETEAAKLRGDLADLKLTFKSRLQELVDRNIDLKTQVEKRQLESKQMQARYDEVILEQRQIIKQRDKFYRDSDQSFKKTVRLQLQLDQHVKFKEQAIKFNAEKEACLIALKKMDFGCRHLQNSFERVYLQNRELLEFRKAAERTMREMNSKLTKLEQSKKTDAFKIDTLTRQVLKQTDKIDQVHPELTCRKHQQKPHSGKVVGGRDILRSLANTNTLRGNPMVLRKNVC</sequence>
<evidence type="ECO:0000313" key="4">
    <source>
        <dbReference type="Proteomes" id="UP000301737"/>
    </source>
</evidence>